<dbReference type="RefSeq" id="WP_060169125.1">
    <property type="nucleotide sequence ID" value="NZ_LPGB01000029.1"/>
</dbReference>
<dbReference type="InterPro" id="IPR058163">
    <property type="entry name" value="LysR-type_TF_proteobact-type"/>
</dbReference>
<comment type="similarity">
    <text evidence="1">Belongs to the LysR transcriptional regulatory family.</text>
</comment>
<sequence length="100" mass="10873">MSLTQAGERLLPRLGPLLSNLDRALDEVARDDKALRGTLPINGSEGAIRHLLRTAVPRFVAMYADIELDLVADGRLVDVVAGDLCREKGIRGHSHSIDSM</sequence>
<comment type="caution">
    <text evidence="2">The sequence shown here is derived from an EMBL/GenBank/DDBJ whole genome shotgun (WGS) entry which is preliminary data.</text>
</comment>
<dbReference type="Proteomes" id="UP000183667">
    <property type="component" value="Unassembled WGS sequence"/>
</dbReference>
<dbReference type="PANTHER" id="PTHR30537">
    <property type="entry name" value="HTH-TYPE TRANSCRIPTIONAL REGULATOR"/>
    <property type="match status" value="1"/>
</dbReference>
<reference evidence="3" key="1">
    <citation type="submission" date="2016-08" db="EMBL/GenBank/DDBJ databases">
        <title>Population biology and virulence potential of Burkholderia ubonensis.</title>
        <authorList>
            <person name="Price E.P."/>
            <person name="Currie B.J."/>
            <person name="Wagner D.M."/>
        </authorList>
    </citation>
    <scope>NUCLEOTIDE SEQUENCE [LARGE SCALE GENOMIC DNA]</scope>
    <source>
        <strain evidence="3">MSMB0103</strain>
    </source>
</reference>
<protein>
    <recommendedName>
        <fullName evidence="4">LysR family transcriptional regulator</fullName>
    </recommendedName>
</protein>
<accession>A0ABD6Q8H5</accession>
<dbReference type="PANTHER" id="PTHR30537:SF1">
    <property type="entry name" value="HTH-TYPE TRANSCRIPTIONAL REGULATOR PGRR"/>
    <property type="match status" value="1"/>
</dbReference>
<dbReference type="AlphaFoldDB" id="A0ABD6Q8H5"/>
<evidence type="ECO:0000313" key="3">
    <source>
        <dbReference type="Proteomes" id="UP000183667"/>
    </source>
</evidence>
<dbReference type="EMBL" id="MEAU01000006">
    <property type="protein sequence ID" value="OJA49735.1"/>
    <property type="molecule type" value="Genomic_DNA"/>
</dbReference>
<evidence type="ECO:0000256" key="1">
    <source>
        <dbReference type="ARBA" id="ARBA00009437"/>
    </source>
</evidence>
<organism evidence="2 3">
    <name type="scientific">Burkholderia ubonensis</name>
    <dbReference type="NCBI Taxonomy" id="101571"/>
    <lineage>
        <taxon>Bacteria</taxon>
        <taxon>Pseudomonadati</taxon>
        <taxon>Pseudomonadota</taxon>
        <taxon>Betaproteobacteria</taxon>
        <taxon>Burkholderiales</taxon>
        <taxon>Burkholderiaceae</taxon>
        <taxon>Burkholderia</taxon>
        <taxon>Burkholderia cepacia complex</taxon>
    </lineage>
</organism>
<name>A0ABD6Q8H5_9BURK</name>
<evidence type="ECO:0008006" key="4">
    <source>
        <dbReference type="Google" id="ProtNLM"/>
    </source>
</evidence>
<gene>
    <name evidence="2" type="ORF">BGV66_05170</name>
</gene>
<dbReference type="Gene3D" id="3.40.190.10">
    <property type="entry name" value="Periplasmic binding protein-like II"/>
    <property type="match status" value="1"/>
</dbReference>
<proteinExistence type="inferred from homology"/>
<evidence type="ECO:0000313" key="2">
    <source>
        <dbReference type="EMBL" id="OJA49735.1"/>
    </source>
</evidence>